<dbReference type="InterPro" id="IPR049560">
    <property type="entry name" value="MeTrfase_RsmB-F_NOP2_cat"/>
</dbReference>
<accession>A0A212JYU0</accession>
<evidence type="ECO:0000256" key="2">
    <source>
        <dbReference type="ARBA" id="ARBA00004496"/>
    </source>
</evidence>
<dbReference type="EC" id="2.1.1.176" evidence="3"/>
<organism evidence="15">
    <name type="scientific">uncultured Eubacteriales bacterium</name>
    <dbReference type="NCBI Taxonomy" id="172733"/>
    <lineage>
        <taxon>Bacteria</taxon>
        <taxon>Bacillati</taxon>
        <taxon>Bacillota</taxon>
        <taxon>Clostridia</taxon>
        <taxon>Eubacteriales</taxon>
        <taxon>environmental samples</taxon>
    </lineage>
</organism>
<dbReference type="PRINTS" id="PR02008">
    <property type="entry name" value="RCMTFAMILY"/>
</dbReference>
<sequence>MAQTAREIALLALSACEKQGAWSDGYLKKALREAGLDSRDAAFATRVCFGVLQNRMLLDSYIARYSTIKPEKLENRVLCALRVAVYQLRFMDRVPQSAAVNESVSLARKYAKNPRAAGLVNAVLRSIVRDGESLPQPADLATRYSHPEWLVKELRLSVGDDELEALLAADNSQPPMVAQVNTLRVTTAKLQISLAADRVSAEPHPWLSDCLILSGTGNLENLAAFQEGLFYVQDAAARLAVMAAGPEPGTRVLDACAAPGGKSFAAAIAMEGRGEVLSCDIHPHKEKLIAAGAERLGFDCIVPMTQDAKEDRPEWHGAFDTVLADVPCSGLGIIRKKPDIRYKDPKLLEGLPSVQRAILDNVCQYVKPGGVLLYATCTVLDRENTAIVRDFIDRHKDFTLEPLTLPGPVGQAPDGIVTLWPHHHGTDGFFFAKLRKQV</sequence>
<keyword evidence="4" id="KW-0963">Cytoplasm</keyword>
<keyword evidence="5" id="KW-0698">rRNA processing</keyword>
<feature type="active site" description="Nucleophile" evidence="13">
    <location>
        <position position="377"/>
    </location>
</feature>
<keyword evidence="9 13" id="KW-0694">RNA-binding</keyword>
<evidence type="ECO:0000313" key="15">
    <source>
        <dbReference type="EMBL" id="SBW04425.1"/>
    </source>
</evidence>
<evidence type="ECO:0000256" key="4">
    <source>
        <dbReference type="ARBA" id="ARBA00022490"/>
    </source>
</evidence>
<dbReference type="GO" id="GO:0003723">
    <property type="term" value="F:RNA binding"/>
    <property type="evidence" value="ECO:0007669"/>
    <property type="project" value="UniProtKB-UniRule"/>
</dbReference>
<evidence type="ECO:0000256" key="7">
    <source>
        <dbReference type="ARBA" id="ARBA00022679"/>
    </source>
</evidence>
<dbReference type="AlphaFoldDB" id="A0A212JYU0"/>
<keyword evidence="8 13" id="KW-0949">S-adenosyl-L-methionine</keyword>
<feature type="binding site" evidence="13">
    <location>
        <position position="280"/>
    </location>
    <ligand>
        <name>S-adenosyl-L-methionine</name>
        <dbReference type="ChEBI" id="CHEBI:59789"/>
    </ligand>
</feature>
<dbReference type="Gene3D" id="1.10.940.10">
    <property type="entry name" value="NusB-like"/>
    <property type="match status" value="1"/>
</dbReference>
<evidence type="ECO:0000256" key="1">
    <source>
        <dbReference type="ARBA" id="ARBA00002724"/>
    </source>
</evidence>
<dbReference type="InterPro" id="IPR029063">
    <property type="entry name" value="SAM-dependent_MTases_sf"/>
</dbReference>
<evidence type="ECO:0000259" key="14">
    <source>
        <dbReference type="PROSITE" id="PS51686"/>
    </source>
</evidence>
<dbReference type="SUPFAM" id="SSF53335">
    <property type="entry name" value="S-adenosyl-L-methionine-dependent methyltransferases"/>
    <property type="match status" value="1"/>
</dbReference>
<reference evidence="15" key="1">
    <citation type="submission" date="2016-04" db="EMBL/GenBank/DDBJ databases">
        <authorList>
            <person name="Evans L.H."/>
            <person name="Alamgir A."/>
            <person name="Owens N."/>
            <person name="Weber N.D."/>
            <person name="Virtaneva K."/>
            <person name="Barbian K."/>
            <person name="Babar A."/>
            <person name="Rosenke K."/>
        </authorList>
    </citation>
    <scope>NUCLEOTIDE SEQUENCE</scope>
    <source>
        <strain evidence="15">86</strain>
    </source>
</reference>
<proteinExistence type="inferred from homology"/>
<comment type="catalytic activity">
    <reaction evidence="12">
        <text>cytidine(967) in 16S rRNA + S-adenosyl-L-methionine = 5-methylcytidine(967) in 16S rRNA + S-adenosyl-L-homocysteine + H(+)</text>
        <dbReference type="Rhea" id="RHEA:42748"/>
        <dbReference type="Rhea" id="RHEA-COMP:10219"/>
        <dbReference type="Rhea" id="RHEA-COMP:10220"/>
        <dbReference type="ChEBI" id="CHEBI:15378"/>
        <dbReference type="ChEBI" id="CHEBI:57856"/>
        <dbReference type="ChEBI" id="CHEBI:59789"/>
        <dbReference type="ChEBI" id="CHEBI:74483"/>
        <dbReference type="ChEBI" id="CHEBI:82748"/>
        <dbReference type="EC" id="2.1.1.176"/>
    </reaction>
</comment>
<gene>
    <name evidence="15" type="primary">sun</name>
    <name evidence="15" type="ORF">KL86CLO1_11904</name>
</gene>
<dbReference type="EMBL" id="FLUN01000001">
    <property type="protein sequence ID" value="SBW04425.1"/>
    <property type="molecule type" value="Genomic_DNA"/>
</dbReference>
<keyword evidence="7 13" id="KW-0808">Transferase</keyword>
<dbReference type="InterPro" id="IPR023267">
    <property type="entry name" value="RCMT"/>
</dbReference>
<dbReference type="InterPro" id="IPR004573">
    <property type="entry name" value="rRNA_ssu_MeTfrase_B"/>
</dbReference>
<dbReference type="InterPro" id="IPR006027">
    <property type="entry name" value="NusB_RsmB_TIM44"/>
</dbReference>
<comment type="similarity">
    <text evidence="13">Belongs to the class I-like SAM-binding methyltransferase superfamily. RsmB/NOP family.</text>
</comment>
<dbReference type="InterPro" id="IPR001678">
    <property type="entry name" value="MeTrfase_RsmB-F_NOP2_dom"/>
</dbReference>
<dbReference type="NCBIfam" id="NF011494">
    <property type="entry name" value="PRK14902.1"/>
    <property type="match status" value="1"/>
</dbReference>
<feature type="binding site" evidence="13">
    <location>
        <position position="307"/>
    </location>
    <ligand>
        <name>S-adenosyl-L-methionine</name>
        <dbReference type="ChEBI" id="CHEBI:59789"/>
    </ligand>
</feature>
<evidence type="ECO:0000256" key="8">
    <source>
        <dbReference type="ARBA" id="ARBA00022691"/>
    </source>
</evidence>
<dbReference type="CDD" id="cd02440">
    <property type="entry name" value="AdoMet_MTases"/>
    <property type="match status" value="1"/>
</dbReference>
<feature type="domain" description="SAM-dependent MTase RsmB/NOP-type" evidence="14">
    <location>
        <begin position="166"/>
        <end position="437"/>
    </location>
</feature>
<evidence type="ECO:0000256" key="3">
    <source>
        <dbReference type="ARBA" id="ARBA00012140"/>
    </source>
</evidence>
<evidence type="ECO:0000256" key="9">
    <source>
        <dbReference type="ARBA" id="ARBA00022884"/>
    </source>
</evidence>
<evidence type="ECO:0000256" key="5">
    <source>
        <dbReference type="ARBA" id="ARBA00022552"/>
    </source>
</evidence>
<dbReference type="GO" id="GO:0005737">
    <property type="term" value="C:cytoplasm"/>
    <property type="evidence" value="ECO:0007669"/>
    <property type="project" value="UniProtKB-SubCell"/>
</dbReference>
<dbReference type="InterPro" id="IPR035926">
    <property type="entry name" value="NusB-like_sf"/>
</dbReference>
<dbReference type="Pfam" id="PF01189">
    <property type="entry name" value="Methyltr_RsmB-F"/>
    <property type="match status" value="1"/>
</dbReference>
<evidence type="ECO:0000256" key="11">
    <source>
        <dbReference type="ARBA" id="ARBA00031088"/>
    </source>
</evidence>
<dbReference type="NCBIfam" id="TIGR00563">
    <property type="entry name" value="rsmB"/>
    <property type="match status" value="1"/>
</dbReference>
<feature type="binding site" evidence="13">
    <location>
        <begin position="256"/>
        <end position="262"/>
    </location>
    <ligand>
        <name>S-adenosyl-L-methionine</name>
        <dbReference type="ChEBI" id="CHEBI:59789"/>
    </ligand>
</feature>
<dbReference type="InterPro" id="IPR054728">
    <property type="entry name" value="RsmB-like_ferredoxin"/>
</dbReference>
<dbReference type="PANTHER" id="PTHR22807">
    <property type="entry name" value="NOP2 YEAST -RELATED NOL1/NOP2/FMU SUN DOMAIN-CONTAINING"/>
    <property type="match status" value="1"/>
</dbReference>
<evidence type="ECO:0000256" key="10">
    <source>
        <dbReference type="ARBA" id="ARBA00030399"/>
    </source>
</evidence>
<evidence type="ECO:0000256" key="6">
    <source>
        <dbReference type="ARBA" id="ARBA00022603"/>
    </source>
</evidence>
<dbReference type="PROSITE" id="PS51686">
    <property type="entry name" value="SAM_MT_RSMB_NOP"/>
    <property type="match status" value="1"/>
</dbReference>
<comment type="function">
    <text evidence="1">Specifically methylates the cytosine at position 967 (m5C967) of 16S rRNA.</text>
</comment>
<dbReference type="GO" id="GO:0006355">
    <property type="term" value="P:regulation of DNA-templated transcription"/>
    <property type="evidence" value="ECO:0007669"/>
    <property type="project" value="InterPro"/>
</dbReference>
<name>A0A212JYU0_9FIRM</name>
<dbReference type="Pfam" id="PF01029">
    <property type="entry name" value="NusB"/>
    <property type="match status" value="1"/>
</dbReference>
<evidence type="ECO:0000256" key="13">
    <source>
        <dbReference type="PROSITE-ProRule" id="PRU01023"/>
    </source>
</evidence>
<dbReference type="Gene3D" id="3.40.50.150">
    <property type="entry name" value="Vaccinia Virus protein VP39"/>
    <property type="match status" value="1"/>
</dbReference>
<dbReference type="GO" id="GO:0008649">
    <property type="term" value="F:rRNA methyltransferase activity"/>
    <property type="evidence" value="ECO:0007669"/>
    <property type="project" value="InterPro"/>
</dbReference>
<keyword evidence="6 13" id="KW-0489">Methyltransferase</keyword>
<dbReference type="SUPFAM" id="SSF48013">
    <property type="entry name" value="NusB-like"/>
    <property type="match status" value="1"/>
</dbReference>
<evidence type="ECO:0000256" key="12">
    <source>
        <dbReference type="ARBA" id="ARBA00047283"/>
    </source>
</evidence>
<protein>
    <recommendedName>
        <fullName evidence="3">16S rRNA (cytosine(967)-C(5))-methyltransferase</fullName>
        <ecNumber evidence="3">2.1.1.176</ecNumber>
    </recommendedName>
    <alternativeName>
        <fullName evidence="10">16S rRNA m5C967 methyltransferase</fullName>
    </alternativeName>
    <alternativeName>
        <fullName evidence="11">rRNA (cytosine-C(5)-)-methyltransferase RsmB</fullName>
    </alternativeName>
</protein>
<dbReference type="PANTHER" id="PTHR22807:SF53">
    <property type="entry name" value="RIBOSOMAL RNA SMALL SUBUNIT METHYLTRANSFERASE B-RELATED"/>
    <property type="match status" value="1"/>
</dbReference>
<comment type="subcellular location">
    <subcellularLocation>
        <location evidence="2">Cytoplasm</location>
    </subcellularLocation>
</comment>
<feature type="binding site" evidence="13">
    <location>
        <position position="325"/>
    </location>
    <ligand>
        <name>S-adenosyl-L-methionine</name>
        <dbReference type="ChEBI" id="CHEBI:59789"/>
    </ligand>
</feature>
<dbReference type="Pfam" id="PF22458">
    <property type="entry name" value="RsmF-B_ferredox"/>
    <property type="match status" value="1"/>
</dbReference>